<gene>
    <name evidence="2" type="ORF">AFUS01_LOCUS32734</name>
</gene>
<reference evidence="2" key="1">
    <citation type="submission" date="2021-06" db="EMBL/GenBank/DDBJ databases">
        <authorList>
            <person name="Hodson N. C."/>
            <person name="Mongue J. A."/>
            <person name="Jaron S. K."/>
        </authorList>
    </citation>
    <scope>NUCLEOTIDE SEQUENCE</scope>
</reference>
<sequence>MEVQKSTYQTSFNQLGFVPLVLGMAGMVFVLTNIESEAVLDLLSHVWTSPKPEAGIGMASSKSLYSALARFVNPFLTLLLSSVLMGVGFILLEEPCQRKGRMVWLQNSVFHVVFDVAVVVIIVWSLKYFGWLEPDPEIVDWQSE</sequence>
<name>A0A8J2PBR5_9HEXA</name>
<evidence type="ECO:0000313" key="3">
    <source>
        <dbReference type="Proteomes" id="UP000708208"/>
    </source>
</evidence>
<keyword evidence="1" id="KW-0812">Transmembrane</keyword>
<feature type="transmembrane region" description="Helical" evidence="1">
    <location>
        <begin position="104"/>
        <end position="126"/>
    </location>
</feature>
<dbReference type="Proteomes" id="UP000708208">
    <property type="component" value="Unassembled WGS sequence"/>
</dbReference>
<keyword evidence="3" id="KW-1185">Reference proteome</keyword>
<evidence type="ECO:0000256" key="1">
    <source>
        <dbReference type="SAM" id="Phobius"/>
    </source>
</evidence>
<keyword evidence="1" id="KW-1133">Transmembrane helix</keyword>
<accession>A0A8J2PBR5</accession>
<protein>
    <submittedName>
        <fullName evidence="2">Uncharacterized protein</fullName>
    </submittedName>
</protein>
<proteinExistence type="predicted"/>
<organism evidence="2 3">
    <name type="scientific">Allacma fusca</name>
    <dbReference type="NCBI Taxonomy" id="39272"/>
    <lineage>
        <taxon>Eukaryota</taxon>
        <taxon>Metazoa</taxon>
        <taxon>Ecdysozoa</taxon>
        <taxon>Arthropoda</taxon>
        <taxon>Hexapoda</taxon>
        <taxon>Collembola</taxon>
        <taxon>Symphypleona</taxon>
        <taxon>Sminthuridae</taxon>
        <taxon>Allacma</taxon>
    </lineage>
</organism>
<dbReference type="EMBL" id="CAJVCH010526406">
    <property type="protein sequence ID" value="CAG7822462.1"/>
    <property type="molecule type" value="Genomic_DNA"/>
</dbReference>
<feature type="transmembrane region" description="Helical" evidence="1">
    <location>
        <begin position="12"/>
        <end position="34"/>
    </location>
</feature>
<dbReference type="AlphaFoldDB" id="A0A8J2PBR5"/>
<evidence type="ECO:0000313" key="2">
    <source>
        <dbReference type="EMBL" id="CAG7822462.1"/>
    </source>
</evidence>
<feature type="transmembrane region" description="Helical" evidence="1">
    <location>
        <begin position="71"/>
        <end position="92"/>
    </location>
</feature>
<keyword evidence="1" id="KW-0472">Membrane</keyword>
<comment type="caution">
    <text evidence="2">The sequence shown here is derived from an EMBL/GenBank/DDBJ whole genome shotgun (WGS) entry which is preliminary data.</text>
</comment>